<dbReference type="EMBL" id="KI913957">
    <property type="protein sequence ID" value="ETW04812.1"/>
    <property type="molecule type" value="Genomic_DNA"/>
</dbReference>
<protein>
    <submittedName>
        <fullName evidence="1">Uncharacterized protein</fullName>
    </submittedName>
</protein>
<dbReference type="RefSeq" id="XP_008866250.1">
    <property type="nucleotide sequence ID" value="XM_008868028.1"/>
</dbReference>
<dbReference type="VEuPathDB" id="FungiDB:H310_03944"/>
<reference evidence="1" key="1">
    <citation type="submission" date="2013-12" db="EMBL/GenBank/DDBJ databases">
        <title>The Genome Sequence of Aphanomyces invadans NJM9701.</title>
        <authorList>
            <consortium name="The Broad Institute Genomics Platform"/>
            <person name="Russ C."/>
            <person name="Tyler B."/>
            <person name="van West P."/>
            <person name="Dieguez-Uribeondo J."/>
            <person name="Young S.K."/>
            <person name="Zeng Q."/>
            <person name="Gargeya S."/>
            <person name="Fitzgerald M."/>
            <person name="Abouelleil A."/>
            <person name="Alvarado L."/>
            <person name="Chapman S.B."/>
            <person name="Gainer-Dewar J."/>
            <person name="Goldberg J."/>
            <person name="Griggs A."/>
            <person name="Gujja S."/>
            <person name="Hansen M."/>
            <person name="Howarth C."/>
            <person name="Imamovic A."/>
            <person name="Ireland A."/>
            <person name="Larimer J."/>
            <person name="McCowan C."/>
            <person name="Murphy C."/>
            <person name="Pearson M."/>
            <person name="Poon T.W."/>
            <person name="Priest M."/>
            <person name="Roberts A."/>
            <person name="Saif S."/>
            <person name="Shea T."/>
            <person name="Sykes S."/>
            <person name="Wortman J."/>
            <person name="Nusbaum C."/>
            <person name="Birren B."/>
        </authorList>
    </citation>
    <scope>NUCLEOTIDE SEQUENCE [LARGE SCALE GENOMIC DNA]</scope>
    <source>
        <strain evidence="1">NJM9701</strain>
    </source>
</reference>
<proteinExistence type="predicted"/>
<sequence length="118" mass="13476">MVPLVVLAIDRRLSIETARHIVPMGWATSSDALDLMLMEEYVRRSWGRESAVPRNGRTVRRLPSRCYNGIHGHHEKACVTVAVTSLSSFGEKHVDMGRARQSRRRMFGIDARRWCLGE</sequence>
<accession>A0A024UG07</accession>
<name>A0A024UG07_9STRA</name>
<dbReference type="GeneID" id="20080994"/>
<dbReference type="AlphaFoldDB" id="A0A024UG07"/>
<gene>
    <name evidence="1" type="ORF">H310_03944</name>
</gene>
<evidence type="ECO:0000313" key="1">
    <source>
        <dbReference type="EMBL" id="ETW04812.1"/>
    </source>
</evidence>
<organism evidence="1">
    <name type="scientific">Aphanomyces invadans</name>
    <dbReference type="NCBI Taxonomy" id="157072"/>
    <lineage>
        <taxon>Eukaryota</taxon>
        <taxon>Sar</taxon>
        <taxon>Stramenopiles</taxon>
        <taxon>Oomycota</taxon>
        <taxon>Saprolegniomycetes</taxon>
        <taxon>Saprolegniales</taxon>
        <taxon>Verrucalvaceae</taxon>
        <taxon>Aphanomyces</taxon>
    </lineage>
</organism>